<accession>A0ABY6RS96</accession>
<organism evidence="2 3">
    <name type="scientific">Mycobacterium persicum</name>
    <dbReference type="NCBI Taxonomy" id="1487726"/>
    <lineage>
        <taxon>Bacteria</taxon>
        <taxon>Bacillati</taxon>
        <taxon>Actinomycetota</taxon>
        <taxon>Actinomycetes</taxon>
        <taxon>Mycobacteriales</taxon>
        <taxon>Mycobacteriaceae</taxon>
        <taxon>Mycobacterium</taxon>
    </lineage>
</organism>
<feature type="domain" description="PE" evidence="1">
    <location>
        <begin position="6"/>
        <end position="90"/>
    </location>
</feature>
<dbReference type="InterPro" id="IPR000084">
    <property type="entry name" value="PE-PGRS_N"/>
</dbReference>
<evidence type="ECO:0000313" key="2">
    <source>
        <dbReference type="EMBL" id="VBA32419.1"/>
    </source>
</evidence>
<dbReference type="Gene3D" id="1.10.287.850">
    <property type="entry name" value="HP0062-like domain"/>
    <property type="match status" value="1"/>
</dbReference>
<dbReference type="Proteomes" id="UP000271464">
    <property type="component" value="Unassembled WGS sequence"/>
</dbReference>
<dbReference type="EMBL" id="UPHM01000155">
    <property type="protein sequence ID" value="VBA32419.1"/>
    <property type="molecule type" value="Genomic_DNA"/>
</dbReference>
<dbReference type="Pfam" id="PF00934">
    <property type="entry name" value="PE"/>
    <property type="match status" value="1"/>
</dbReference>
<gene>
    <name evidence="2" type="ORF">LAUMK4_05754</name>
</gene>
<protein>
    <recommendedName>
        <fullName evidence="1">PE domain-containing protein</fullName>
    </recommendedName>
</protein>
<keyword evidence="3" id="KW-1185">Reference proteome</keyword>
<evidence type="ECO:0000313" key="3">
    <source>
        <dbReference type="Proteomes" id="UP000271464"/>
    </source>
</evidence>
<sequence length="98" mass="9457">MMFVEAPALAAQAAAEATGTAATAATLSGAAPAMGAVVPMGGEEVSAMFAQAVLAHGAQFLSVAALGVAQREMFAVTVATAGATYAAMDAVDKAILAL</sequence>
<comment type="caution">
    <text evidence="2">The sequence shown here is derived from an EMBL/GenBank/DDBJ whole genome shotgun (WGS) entry which is preliminary data.</text>
</comment>
<name>A0ABY6RS96_9MYCO</name>
<evidence type="ECO:0000259" key="1">
    <source>
        <dbReference type="Pfam" id="PF00934"/>
    </source>
</evidence>
<dbReference type="RefSeq" id="WP_122526614.1">
    <property type="nucleotide sequence ID" value="NZ_UPHM01000155.1"/>
</dbReference>
<reference evidence="2 3" key="1">
    <citation type="submission" date="2018-09" db="EMBL/GenBank/DDBJ databases">
        <authorList>
            <person name="Tagini F."/>
        </authorList>
    </citation>
    <scope>NUCLEOTIDE SEQUENCE [LARGE SCALE GENOMIC DNA]</scope>
    <source>
        <strain evidence="2 3">MK4</strain>
    </source>
</reference>
<proteinExistence type="predicted"/>